<dbReference type="Gene3D" id="3.40.309.10">
    <property type="entry name" value="Aldehyde Dehydrogenase, Chain A, domain 2"/>
    <property type="match status" value="1"/>
</dbReference>
<dbReference type="InterPro" id="IPR016161">
    <property type="entry name" value="Ald_DH/histidinol_DH"/>
</dbReference>
<evidence type="ECO:0000256" key="7">
    <source>
        <dbReference type="RuleBase" id="RU003345"/>
    </source>
</evidence>
<dbReference type="Proteomes" id="UP000002164">
    <property type="component" value="Chromosome"/>
</dbReference>
<evidence type="ECO:0000256" key="4">
    <source>
        <dbReference type="PIRNR" id="PIRNR036492"/>
    </source>
</evidence>
<keyword evidence="3" id="KW-0520">NAD</keyword>
<dbReference type="PROSITE" id="PS00687">
    <property type="entry name" value="ALDEHYDE_DEHYDR_GLU"/>
    <property type="match status" value="1"/>
</dbReference>
<evidence type="ECO:0000259" key="8">
    <source>
        <dbReference type="Pfam" id="PF00171"/>
    </source>
</evidence>
<evidence type="ECO:0000256" key="2">
    <source>
        <dbReference type="ARBA" id="ARBA00023002"/>
    </source>
</evidence>
<comment type="similarity">
    <text evidence="1 4 7">Belongs to the aldehyde dehydrogenase family.</text>
</comment>
<gene>
    <name evidence="9" type="ordered locus">Bsph_1280</name>
</gene>
<evidence type="ECO:0000313" key="9">
    <source>
        <dbReference type="EMBL" id="ACA38888.1"/>
    </source>
</evidence>
<evidence type="ECO:0000313" key="10">
    <source>
        <dbReference type="Proteomes" id="UP000002164"/>
    </source>
</evidence>
<proteinExistence type="inferred from homology"/>
<dbReference type="PIRSF" id="PIRSF036492">
    <property type="entry name" value="ALDH"/>
    <property type="match status" value="1"/>
</dbReference>
<dbReference type="Pfam" id="PF00171">
    <property type="entry name" value="Aldedh"/>
    <property type="match status" value="1"/>
</dbReference>
<dbReference type="InterPro" id="IPR016162">
    <property type="entry name" value="Ald_DH_N"/>
</dbReference>
<keyword evidence="2 4" id="KW-0560">Oxidoreductase</keyword>
<dbReference type="EMBL" id="CP000817">
    <property type="protein sequence ID" value="ACA38888.1"/>
    <property type="molecule type" value="Genomic_DNA"/>
</dbReference>
<dbReference type="InterPro" id="IPR029510">
    <property type="entry name" value="Ald_DH_CS_GLU"/>
</dbReference>
<evidence type="ECO:0000256" key="6">
    <source>
        <dbReference type="PROSITE-ProRule" id="PRU10007"/>
    </source>
</evidence>
<dbReference type="SUPFAM" id="SSF53720">
    <property type="entry name" value="ALDH-like"/>
    <property type="match status" value="1"/>
</dbReference>
<evidence type="ECO:0000256" key="5">
    <source>
        <dbReference type="PIRSR" id="PIRSR036492-1"/>
    </source>
</evidence>
<dbReference type="KEGG" id="lsp:Bsph_1280"/>
<dbReference type="GO" id="GO:0006081">
    <property type="term" value="P:aldehyde metabolic process"/>
    <property type="evidence" value="ECO:0007669"/>
    <property type="project" value="InterPro"/>
</dbReference>
<reference evidence="9 10" key="1">
    <citation type="journal article" date="2008" name="J. Bacteriol.">
        <title>Complete genome sequence of the mosquitocidal bacterium Bacillus sphaericus C3-41 and comparison with those of closely related Bacillus species.</title>
        <authorList>
            <person name="Hu X."/>
            <person name="Fan W."/>
            <person name="Han B."/>
            <person name="Liu H."/>
            <person name="Zheng D."/>
            <person name="Li Q."/>
            <person name="Dong W."/>
            <person name="Yan J."/>
            <person name="Gao M."/>
            <person name="Berry C."/>
            <person name="Yuan Z."/>
        </authorList>
    </citation>
    <scope>NUCLEOTIDE SEQUENCE [LARGE SCALE GENOMIC DNA]</scope>
    <source>
        <strain evidence="9 10">C3-41</strain>
    </source>
</reference>
<dbReference type="CDD" id="cd07136">
    <property type="entry name" value="ALDH_YwdH-P39616"/>
    <property type="match status" value="1"/>
</dbReference>
<dbReference type="Gene3D" id="3.40.605.10">
    <property type="entry name" value="Aldehyde Dehydrogenase, Chain A, domain 1"/>
    <property type="match status" value="1"/>
</dbReference>
<dbReference type="InterPro" id="IPR016163">
    <property type="entry name" value="Ald_DH_C"/>
</dbReference>
<dbReference type="InterPro" id="IPR015590">
    <property type="entry name" value="Aldehyde_DH_dom"/>
</dbReference>
<evidence type="ECO:0000256" key="3">
    <source>
        <dbReference type="ARBA" id="ARBA00023027"/>
    </source>
</evidence>
<dbReference type="FunFam" id="3.40.605.10:FF:000004">
    <property type="entry name" value="Aldehyde dehydrogenase"/>
    <property type="match status" value="1"/>
</dbReference>
<dbReference type="PROSITE" id="PS00070">
    <property type="entry name" value="ALDEHYDE_DEHYDR_CYS"/>
    <property type="match status" value="1"/>
</dbReference>
<feature type="active site" evidence="5">
    <location>
        <position position="263"/>
    </location>
</feature>
<dbReference type="AlphaFoldDB" id="B1HP36"/>
<dbReference type="PANTHER" id="PTHR43570:SF16">
    <property type="entry name" value="ALDEHYDE DEHYDROGENASE TYPE III, ISOFORM Q"/>
    <property type="match status" value="1"/>
</dbReference>
<dbReference type="EnsemblBacteria" id="ACA38888">
    <property type="protein sequence ID" value="ACA38888"/>
    <property type="gene ID" value="Bsph_1280"/>
</dbReference>
<accession>B1HP36</accession>
<dbReference type="HOGENOM" id="CLU_005391_3_1_9"/>
<dbReference type="InterPro" id="IPR016160">
    <property type="entry name" value="Ald_DH_CS_CYS"/>
</dbReference>
<dbReference type="GO" id="GO:0004029">
    <property type="term" value="F:aldehyde dehydrogenase (NAD+) activity"/>
    <property type="evidence" value="ECO:0007669"/>
    <property type="project" value="TreeGrafter"/>
</dbReference>
<dbReference type="GO" id="GO:0005737">
    <property type="term" value="C:cytoplasm"/>
    <property type="evidence" value="ECO:0007669"/>
    <property type="project" value="TreeGrafter"/>
</dbReference>
<dbReference type="InterPro" id="IPR012394">
    <property type="entry name" value="Aldehyde_DH_NAD(P)"/>
</dbReference>
<feature type="active site" evidence="5 6">
    <location>
        <position position="229"/>
    </location>
</feature>
<evidence type="ECO:0000256" key="1">
    <source>
        <dbReference type="ARBA" id="ARBA00009986"/>
    </source>
</evidence>
<protein>
    <recommendedName>
        <fullName evidence="4">Aldehyde dehydrogenase</fullName>
    </recommendedName>
</protein>
<dbReference type="PANTHER" id="PTHR43570">
    <property type="entry name" value="ALDEHYDE DEHYDROGENASE"/>
    <property type="match status" value="1"/>
</dbReference>
<name>B1HP36_LYSSC</name>
<sequence length="477" mass="54172">MKKLCMPFLKRGALLMNFTSKDVENMITEQRQFYFSRATKSVKFRKEQLKKLKKSILKYEKEILNALYLDLRKSEFEAYATEIGIVLDSISYMVKHVEEWMEPEAVKTPIQYQMGKSFIVREPYGVTLIIGPFNYPFQLVMEPLVGAIVGGNTAIVKPSETSVHTAAIIKKVIEETFHPSYIRVVEGEKDEVTALIHASFDYIFFTGSVAVGKVVAKAAAERLTPIALELGGKSPAIVDQTANLEVAAKRIVWGKFTNTGQTCVAPDYLLVHKDVYDRFMKILKETIRSFYGKNPLKSPDYGRIVNLRQFDRLQQIIKEERDAITFGGRIDRDDLYIEPTIIEYVKWTSPSMQEELFGPILPVMMYNDLPLAIHEIRQLPKPLAAYFFSEHEKATQYFLEELPFGGGCINDTITHVGNLHLPFGGVGPSGVKAYHGKASFENFTHAKSILKKSSKLETNVLFPPYNQKVKIVRSIMK</sequence>
<feature type="domain" description="Aldehyde dehydrogenase" evidence="8">
    <location>
        <begin position="18"/>
        <end position="449"/>
    </location>
</feature>
<dbReference type="FunFam" id="3.40.309.10:FF:000003">
    <property type="entry name" value="Aldehyde dehydrogenase"/>
    <property type="match status" value="1"/>
</dbReference>
<organism evidence="9 10">
    <name type="scientific">Lysinibacillus sphaericus (strain C3-41)</name>
    <dbReference type="NCBI Taxonomy" id="444177"/>
    <lineage>
        <taxon>Bacteria</taxon>
        <taxon>Bacillati</taxon>
        <taxon>Bacillota</taxon>
        <taxon>Bacilli</taxon>
        <taxon>Bacillales</taxon>
        <taxon>Bacillaceae</taxon>
        <taxon>Lysinibacillus</taxon>
    </lineage>
</organism>